<evidence type="ECO:0000256" key="6">
    <source>
        <dbReference type="ARBA" id="ARBA00023026"/>
    </source>
</evidence>
<gene>
    <name evidence="8" type="ORF">IV501_05035</name>
    <name evidence="9" type="ORF">IV501_09590</name>
</gene>
<comment type="subcellular location">
    <subcellularLocation>
        <location evidence="1">Secreted</location>
        <location evidence="1">Cell wall</location>
    </subcellularLocation>
</comment>
<organism evidence="8 10">
    <name type="scientific">Lacisediminihabitans changchengi</name>
    <dbReference type="NCBI Taxonomy" id="2787634"/>
    <lineage>
        <taxon>Bacteria</taxon>
        <taxon>Bacillati</taxon>
        <taxon>Actinomycetota</taxon>
        <taxon>Actinomycetes</taxon>
        <taxon>Micrococcales</taxon>
        <taxon>Microbacteriaceae</taxon>
        <taxon>Lacisediminihabitans</taxon>
    </lineage>
</organism>
<comment type="catalytic activity">
    <reaction evidence="7">
        <text>a 1,2-diacyl-sn-glycero-3-phosphocholine + H2O = phosphocholine + a 1,2-diacyl-sn-glycerol + H(+)</text>
        <dbReference type="Rhea" id="RHEA:10604"/>
        <dbReference type="ChEBI" id="CHEBI:15377"/>
        <dbReference type="ChEBI" id="CHEBI:15378"/>
        <dbReference type="ChEBI" id="CHEBI:17815"/>
        <dbReference type="ChEBI" id="CHEBI:57643"/>
        <dbReference type="ChEBI" id="CHEBI:295975"/>
        <dbReference type="EC" id="3.1.4.3"/>
    </reaction>
    <physiologicalReaction direction="left-to-right" evidence="7">
        <dbReference type="Rhea" id="RHEA:10605"/>
    </physiologicalReaction>
</comment>
<evidence type="ECO:0000313" key="10">
    <source>
        <dbReference type="Proteomes" id="UP000636458"/>
    </source>
</evidence>
<sequence>MDAAEAPQSAKPSRRAFLGRIAWGAAGLAAGLGAGVGIGHNVDRTQDADALAERPAGTGFDHLVVLAFENRSFDNLFGYLYSDHGYPLPAGQRFEGLAAKVHSNSAPDGTRVEAHPYSGPTDEIMSSPSPNAGEEYPHINTQLFGIVRPASNAHAVTPVAPYNAPGPGAQPTMSGFVTDFINNHRAKTGVELTEAEYSVIMGSFTPAMLPVFSTLAKNFAIYDHWHAPVPTQTFANRSFMHASTSNGFVENKGAGGFGKWIDPALNDAPTIFNRLDDAGLSWAVYFDESQLISLTGLIHAPVLEPFWKTHFRTMTQFHDDVAGGTLPVYSFIEPRMIYNHNDMHPGTGAITAQTIDGKVVTGSGVSDARAGEVLLHEIYTSIKTSASAKGSNAVNTMLVVTFDETGGTYDHVPPPAAIPPGDGKVGELGFGFDRLGVRVPALVISAYTAAGTVIHDEMHHGAIPSTLCSQYGLPRLTDRDKGATTLHNAATLPSARQPSSWPTTTAHYVPGNPETLGPAHGSNAVHPLSAPAVGLLGVLLAKYGQPGDPIPKTYADASELLEKHGRELFGT</sequence>
<dbReference type="PANTHER" id="PTHR31956">
    <property type="entry name" value="NON-SPECIFIC PHOSPHOLIPASE C4-RELATED"/>
    <property type="match status" value="1"/>
</dbReference>
<evidence type="ECO:0000313" key="9">
    <source>
        <dbReference type="EMBL" id="MBK4347886.1"/>
    </source>
</evidence>
<dbReference type="InterPro" id="IPR017850">
    <property type="entry name" value="Alkaline_phosphatase_core_sf"/>
</dbReference>
<evidence type="ECO:0000313" key="8">
    <source>
        <dbReference type="EMBL" id="MBK4346991.1"/>
    </source>
</evidence>
<evidence type="ECO:0000256" key="5">
    <source>
        <dbReference type="ARBA" id="ARBA00022801"/>
    </source>
</evidence>
<keyword evidence="10" id="KW-1185">Reference proteome</keyword>
<dbReference type="InterPro" id="IPR007312">
    <property type="entry name" value="Phosphoesterase"/>
</dbReference>
<keyword evidence="4" id="KW-0964">Secreted</keyword>
<dbReference type="AlphaFoldDB" id="A0A934SKH7"/>
<protein>
    <recommendedName>
        <fullName evidence="3">phospholipase C</fullName>
        <ecNumber evidence="3">3.1.4.3</ecNumber>
    </recommendedName>
</protein>
<evidence type="ECO:0000256" key="4">
    <source>
        <dbReference type="ARBA" id="ARBA00022512"/>
    </source>
</evidence>
<accession>A0A934SKH7</accession>
<dbReference type="EMBL" id="JAEPES010000001">
    <property type="protein sequence ID" value="MBK4346991.1"/>
    <property type="molecule type" value="Genomic_DNA"/>
</dbReference>
<dbReference type="EMBL" id="JAEPES010000003">
    <property type="protein sequence ID" value="MBK4347886.1"/>
    <property type="molecule type" value="Genomic_DNA"/>
</dbReference>
<keyword evidence="6" id="KW-0843">Virulence</keyword>
<evidence type="ECO:0000256" key="3">
    <source>
        <dbReference type="ARBA" id="ARBA00012018"/>
    </source>
</evidence>
<keyword evidence="5" id="KW-0378">Hydrolase</keyword>
<evidence type="ECO:0000256" key="7">
    <source>
        <dbReference type="ARBA" id="ARBA00048421"/>
    </source>
</evidence>
<dbReference type="EC" id="3.1.4.3" evidence="3"/>
<dbReference type="GO" id="GO:0034480">
    <property type="term" value="F:phosphatidylcholine phospholipase C activity"/>
    <property type="evidence" value="ECO:0007669"/>
    <property type="project" value="UniProtKB-EC"/>
</dbReference>
<evidence type="ECO:0000256" key="2">
    <source>
        <dbReference type="ARBA" id="ARBA00009717"/>
    </source>
</evidence>
<dbReference type="GO" id="GO:0009395">
    <property type="term" value="P:phospholipid catabolic process"/>
    <property type="evidence" value="ECO:0007669"/>
    <property type="project" value="TreeGrafter"/>
</dbReference>
<comment type="similarity">
    <text evidence="2">Belongs to the bacterial phospholipase C family.</text>
</comment>
<evidence type="ECO:0000256" key="1">
    <source>
        <dbReference type="ARBA" id="ARBA00004191"/>
    </source>
</evidence>
<dbReference type="PROSITE" id="PS51318">
    <property type="entry name" value="TAT"/>
    <property type="match status" value="1"/>
</dbReference>
<dbReference type="InterPro" id="IPR006311">
    <property type="entry name" value="TAT_signal"/>
</dbReference>
<proteinExistence type="inferred from homology"/>
<dbReference type="PANTHER" id="PTHR31956:SF1">
    <property type="entry name" value="NON-SPECIFIC PHOSPHOLIPASE C1"/>
    <property type="match status" value="1"/>
</dbReference>
<comment type="caution">
    <text evidence="8">The sequence shown here is derived from an EMBL/GenBank/DDBJ whole genome shotgun (WGS) entry which is preliminary data.</text>
</comment>
<dbReference type="Pfam" id="PF04185">
    <property type="entry name" value="Phosphoesterase"/>
    <property type="match status" value="1"/>
</dbReference>
<keyword evidence="4" id="KW-0134">Cell wall</keyword>
<dbReference type="Gene3D" id="3.40.720.10">
    <property type="entry name" value="Alkaline Phosphatase, subunit A"/>
    <property type="match status" value="2"/>
</dbReference>
<name>A0A934SKH7_9MICO</name>
<dbReference type="Proteomes" id="UP000636458">
    <property type="component" value="Unassembled WGS sequence"/>
</dbReference>
<dbReference type="RefSeq" id="WP_200555265.1">
    <property type="nucleotide sequence ID" value="NZ_JAEPES010000001.1"/>
</dbReference>
<reference evidence="8" key="1">
    <citation type="submission" date="2021-01" db="EMBL/GenBank/DDBJ databases">
        <title>Lacisediminihabitans sp. nov. strain G11-30, isolated from Antarctic Soil.</title>
        <authorList>
            <person name="Li J."/>
        </authorList>
    </citation>
    <scope>NUCLEOTIDE SEQUENCE</scope>
    <source>
        <strain evidence="8">G11-30</strain>
    </source>
</reference>